<dbReference type="HOGENOM" id="CLU_2281286_0_0_1"/>
<name>D7KCC4_ARALL</name>
<accession>D7KCC4</accession>
<dbReference type="EMBL" id="GL348713">
    <property type="protein sequence ID" value="EFH65702.1"/>
    <property type="molecule type" value="Genomic_DNA"/>
</dbReference>
<evidence type="ECO:0000313" key="1">
    <source>
        <dbReference type="EMBL" id="EFH65702.1"/>
    </source>
</evidence>
<keyword evidence="2" id="KW-1185">Reference proteome</keyword>
<organism evidence="2">
    <name type="scientific">Arabidopsis lyrata subsp. lyrata</name>
    <name type="common">Lyre-leaved rock-cress</name>
    <dbReference type="NCBI Taxonomy" id="81972"/>
    <lineage>
        <taxon>Eukaryota</taxon>
        <taxon>Viridiplantae</taxon>
        <taxon>Streptophyta</taxon>
        <taxon>Embryophyta</taxon>
        <taxon>Tracheophyta</taxon>
        <taxon>Spermatophyta</taxon>
        <taxon>Magnoliopsida</taxon>
        <taxon>eudicotyledons</taxon>
        <taxon>Gunneridae</taxon>
        <taxon>Pentapetalae</taxon>
        <taxon>rosids</taxon>
        <taxon>malvids</taxon>
        <taxon>Brassicales</taxon>
        <taxon>Brassicaceae</taxon>
        <taxon>Camelineae</taxon>
        <taxon>Arabidopsis</taxon>
    </lineage>
</organism>
<sequence length="102" mass="11482">MGQNEKETKLLSFHKSPLLLPSPLGDKHRRKISSSTFKLLPISLSVVDNTTKLPFSPVSFLSLSSSINFNCSFLLVGWVYRLQLEIACFAEVNPEFLGFCKF</sequence>
<dbReference type="Proteomes" id="UP000008694">
    <property type="component" value="Unassembled WGS sequence"/>
</dbReference>
<protein>
    <submittedName>
        <fullName evidence="1">Predicted protein</fullName>
    </submittedName>
</protein>
<gene>
    <name evidence="1" type="ORF">ARALYDRAFT_887471</name>
</gene>
<proteinExistence type="predicted"/>
<evidence type="ECO:0000313" key="2">
    <source>
        <dbReference type="Proteomes" id="UP000008694"/>
    </source>
</evidence>
<dbReference type="Gramene" id="scaffold_100265.1">
    <property type="protein sequence ID" value="scaffold_100265.1"/>
    <property type="gene ID" value="scaffold_100265.1"/>
</dbReference>
<dbReference type="AlphaFoldDB" id="D7KCC4"/>
<reference evidence="2" key="1">
    <citation type="journal article" date="2011" name="Nat. Genet.">
        <title>The Arabidopsis lyrata genome sequence and the basis of rapid genome size change.</title>
        <authorList>
            <person name="Hu T.T."/>
            <person name="Pattyn P."/>
            <person name="Bakker E.G."/>
            <person name="Cao J."/>
            <person name="Cheng J.-F."/>
            <person name="Clark R.M."/>
            <person name="Fahlgren N."/>
            <person name="Fawcett J.A."/>
            <person name="Grimwood J."/>
            <person name="Gundlach H."/>
            <person name="Haberer G."/>
            <person name="Hollister J.D."/>
            <person name="Ossowski S."/>
            <person name="Ottilar R.P."/>
            <person name="Salamov A.A."/>
            <person name="Schneeberger K."/>
            <person name="Spannagl M."/>
            <person name="Wang X."/>
            <person name="Yang L."/>
            <person name="Nasrallah M.E."/>
            <person name="Bergelson J."/>
            <person name="Carrington J.C."/>
            <person name="Gaut B.S."/>
            <person name="Schmutz J."/>
            <person name="Mayer K.F.X."/>
            <person name="Van de Peer Y."/>
            <person name="Grigoriev I.V."/>
            <person name="Nordborg M."/>
            <person name="Weigel D."/>
            <person name="Guo Y.-L."/>
        </authorList>
    </citation>
    <scope>NUCLEOTIDE SEQUENCE [LARGE SCALE GENOMIC DNA]</scope>
    <source>
        <strain evidence="2">cv. MN47</strain>
    </source>
</reference>